<dbReference type="PANTHER" id="PTHR32552:SF68">
    <property type="entry name" value="FERRICHROME OUTER MEMBRANE TRANSPORTER_PHAGE RECEPTOR"/>
    <property type="match status" value="1"/>
</dbReference>
<keyword evidence="10 14" id="KW-0798">TonB box</keyword>
<dbReference type="GO" id="GO:0009279">
    <property type="term" value="C:cell outer membrane"/>
    <property type="evidence" value="ECO:0007669"/>
    <property type="project" value="UniProtKB-SubCell"/>
</dbReference>
<dbReference type="PANTHER" id="PTHR32552">
    <property type="entry name" value="FERRICHROME IRON RECEPTOR-RELATED"/>
    <property type="match status" value="1"/>
</dbReference>
<dbReference type="Gene3D" id="2.170.130.10">
    <property type="entry name" value="TonB-dependent receptor, plug domain"/>
    <property type="match status" value="1"/>
</dbReference>
<sequence>MNVISNFIDIDYFYHMIFAVRPATKITLMNQGVDTMEKTTSHAKKKLLYALLGSSLLWQWPNASSAEESVEPQSTVANIASPQSEFTLEGVEVTADKDTYGKGYVTKRNNVGTKTDAALVNTPQSISIVTREQLDARGATNLTQALEYSAGVTSNQQGTDYRWNASLVRGFDVDRRVDGLQLTTSNFALWDFEQYGLEQVAVLRGPASTLYGSNAPGGMFNLVSKRPTADQLQEIQIQGGTDNYRSIALDLGGKIDGQDHLTFRLTGLTRDQDLPVDYSSFKRKFIAPSLAWKIDQDTNITFQAHYLKDELEGSADSISLYRPNNDFYGRSGRLLLGQPGYTGYQREQYYYGYLLDHQVDDTWSLHQNFRYGKTNTVYNQNWATLQGDGHTVTFDPLAYDDTATSYQLDTYGEAKWKNGAVSHQALIGIDYRHGNLTNRYGKGGSIPAVDLDDLHYGTSWVAPETAVVYRGKVKQTGIYVQDQIDFGEKWTATLNGRKDWYKQNGVNPQNGAITEIDQDAFTGRAGLVYHATKELSPYISYSKSFEPQSGRDRNNRQFVPTTGQQYELGIQYEPENMNARFTAALFDLRQQNALTTDPVNTNFSIQTGEVASKGLELEANMAAFKDLSLTASYTILNHKITQDTDETAIGRRTAGVSKHTAALWLDTAKDKQTQHGWDAGVGVRYIGSRYNTDNTIKLSGIWLADASIRYNAKDWQYKLNVRNLFDKFYEASAYGNTMTFQGEERTIILTATRRW</sequence>
<dbReference type="InterPro" id="IPR010105">
    <property type="entry name" value="TonB_sidphr_rcpt"/>
</dbReference>
<proteinExistence type="inferred from homology"/>
<evidence type="ECO:0000256" key="13">
    <source>
        <dbReference type="PROSITE-ProRule" id="PRU01360"/>
    </source>
</evidence>
<dbReference type="KEGG" id="pft:JBW_01223"/>
<dbReference type="HOGENOM" id="CLU_008287_9_0_9"/>
<dbReference type="InterPro" id="IPR036942">
    <property type="entry name" value="Beta-barrel_TonB_sf"/>
</dbReference>
<dbReference type="GO" id="GO:0015891">
    <property type="term" value="P:siderophore transport"/>
    <property type="evidence" value="ECO:0007669"/>
    <property type="project" value="InterPro"/>
</dbReference>
<evidence type="ECO:0000256" key="1">
    <source>
        <dbReference type="ARBA" id="ARBA00004571"/>
    </source>
</evidence>
<dbReference type="Gene3D" id="2.40.170.20">
    <property type="entry name" value="TonB-dependent receptor, beta-barrel domain"/>
    <property type="match status" value="1"/>
</dbReference>
<organism evidence="17 18">
    <name type="scientific">Pelosinus fermentans JBW45</name>
    <dbReference type="NCBI Taxonomy" id="1192197"/>
    <lineage>
        <taxon>Bacteria</taxon>
        <taxon>Bacillati</taxon>
        <taxon>Bacillota</taxon>
        <taxon>Negativicutes</taxon>
        <taxon>Selenomonadales</taxon>
        <taxon>Sporomusaceae</taxon>
        <taxon>Pelosinus</taxon>
    </lineage>
</organism>
<keyword evidence="5" id="KW-0410">Iron transport</keyword>
<dbReference type="Pfam" id="PF07715">
    <property type="entry name" value="Plug"/>
    <property type="match status" value="1"/>
</dbReference>
<evidence type="ECO:0000259" key="15">
    <source>
        <dbReference type="Pfam" id="PF00593"/>
    </source>
</evidence>
<comment type="subcellular location">
    <subcellularLocation>
        <location evidence="1 13">Cell outer membrane</location>
        <topology evidence="1 13">Multi-pass membrane protein</topology>
    </subcellularLocation>
</comment>
<evidence type="ECO:0000256" key="9">
    <source>
        <dbReference type="ARBA" id="ARBA00023065"/>
    </source>
</evidence>
<reference evidence="17 18" key="1">
    <citation type="journal article" date="2015" name="Genome Announc.">
        <title>Complete Genome Sequence of Pelosinus fermentans JBW45, a Member of a Remarkably Competitive Group of Negativicutes in the Firmicutes Phylum.</title>
        <authorList>
            <person name="De Leon K.B."/>
            <person name="Utturkar S.M."/>
            <person name="Camilleri L.B."/>
            <person name="Elias D.A."/>
            <person name="Arkin A.P."/>
            <person name="Fields M.W."/>
            <person name="Brown S.D."/>
            <person name="Wall J.D."/>
        </authorList>
    </citation>
    <scope>NUCLEOTIDE SEQUENCE [LARGE SCALE GENOMIC DNA]</scope>
    <source>
        <strain evidence="17 18">JBW45</strain>
    </source>
</reference>
<evidence type="ECO:0000256" key="5">
    <source>
        <dbReference type="ARBA" id="ARBA00022496"/>
    </source>
</evidence>
<keyword evidence="8" id="KW-0408">Iron</keyword>
<keyword evidence="7" id="KW-0732">Signal</keyword>
<name>I8TV60_9FIRM</name>
<dbReference type="Proteomes" id="UP000005361">
    <property type="component" value="Chromosome"/>
</dbReference>
<evidence type="ECO:0000313" key="18">
    <source>
        <dbReference type="Proteomes" id="UP000005361"/>
    </source>
</evidence>
<accession>I8TV60</accession>
<keyword evidence="12 13" id="KW-0998">Cell outer membrane</keyword>
<comment type="similarity">
    <text evidence="2 13 14">Belongs to the TonB-dependent receptor family.</text>
</comment>
<evidence type="ECO:0000256" key="3">
    <source>
        <dbReference type="ARBA" id="ARBA00022448"/>
    </source>
</evidence>
<dbReference type="NCBIfam" id="TIGR01783">
    <property type="entry name" value="TonB-siderophor"/>
    <property type="match status" value="1"/>
</dbReference>
<keyword evidence="4 13" id="KW-1134">Transmembrane beta strand</keyword>
<dbReference type="InterPro" id="IPR000531">
    <property type="entry name" value="Beta-barrel_TonB"/>
</dbReference>
<evidence type="ECO:0000256" key="6">
    <source>
        <dbReference type="ARBA" id="ARBA00022692"/>
    </source>
</evidence>
<reference evidence="18" key="2">
    <citation type="submission" date="2015-02" db="EMBL/GenBank/DDBJ databases">
        <title>Complete Genome Sequence of Pelosinus fermentans JBW45.</title>
        <authorList>
            <person name="De Leon K.B."/>
            <person name="Utturkar S.M."/>
            <person name="Camilleri L.B."/>
            <person name="Arkin A.P."/>
            <person name="Fields M.W."/>
            <person name="Brown S.D."/>
            <person name="Wall J.D."/>
        </authorList>
    </citation>
    <scope>NUCLEOTIDE SEQUENCE [LARGE SCALE GENOMIC DNA]</scope>
    <source>
        <strain evidence="18">JBW45</strain>
    </source>
</reference>
<evidence type="ECO:0000256" key="10">
    <source>
        <dbReference type="ARBA" id="ARBA00023077"/>
    </source>
</evidence>
<keyword evidence="6 13" id="KW-0812">Transmembrane</keyword>
<dbReference type="GO" id="GO:0015344">
    <property type="term" value="F:siderophore uptake transmembrane transporter activity"/>
    <property type="evidence" value="ECO:0007669"/>
    <property type="project" value="TreeGrafter"/>
</dbReference>
<evidence type="ECO:0000313" key="17">
    <source>
        <dbReference type="EMBL" id="AJQ26575.1"/>
    </source>
</evidence>
<dbReference type="GO" id="GO:0038023">
    <property type="term" value="F:signaling receptor activity"/>
    <property type="evidence" value="ECO:0007669"/>
    <property type="project" value="InterPro"/>
</dbReference>
<dbReference type="InterPro" id="IPR039426">
    <property type="entry name" value="TonB-dep_rcpt-like"/>
</dbReference>
<dbReference type="EMBL" id="CP010978">
    <property type="protein sequence ID" value="AJQ26575.1"/>
    <property type="molecule type" value="Genomic_DNA"/>
</dbReference>
<keyword evidence="11 13" id="KW-0472">Membrane</keyword>
<evidence type="ECO:0000256" key="7">
    <source>
        <dbReference type="ARBA" id="ARBA00022729"/>
    </source>
</evidence>
<keyword evidence="3 13" id="KW-0813">Transport</keyword>
<keyword evidence="17" id="KW-0675">Receptor</keyword>
<gene>
    <name evidence="17" type="ORF">JBW_01223</name>
</gene>
<dbReference type="PROSITE" id="PS52016">
    <property type="entry name" value="TONB_DEPENDENT_REC_3"/>
    <property type="match status" value="1"/>
</dbReference>
<evidence type="ECO:0000256" key="2">
    <source>
        <dbReference type="ARBA" id="ARBA00009810"/>
    </source>
</evidence>
<evidence type="ECO:0000259" key="16">
    <source>
        <dbReference type="Pfam" id="PF07715"/>
    </source>
</evidence>
<evidence type="ECO:0000256" key="12">
    <source>
        <dbReference type="ARBA" id="ARBA00023237"/>
    </source>
</evidence>
<dbReference type="CDD" id="cd01347">
    <property type="entry name" value="ligand_gated_channel"/>
    <property type="match status" value="1"/>
</dbReference>
<evidence type="ECO:0000256" key="4">
    <source>
        <dbReference type="ARBA" id="ARBA00022452"/>
    </source>
</evidence>
<feature type="domain" description="TonB-dependent receptor plug" evidence="16">
    <location>
        <begin position="120"/>
        <end position="218"/>
    </location>
</feature>
<keyword evidence="9" id="KW-0406">Ion transport</keyword>
<dbReference type="STRING" id="1192197.JBW_01223"/>
<dbReference type="FunFam" id="2.170.130.10:FF:000001">
    <property type="entry name" value="Catecholate siderophore TonB-dependent receptor"/>
    <property type="match status" value="1"/>
</dbReference>
<evidence type="ECO:0000256" key="14">
    <source>
        <dbReference type="RuleBase" id="RU003357"/>
    </source>
</evidence>
<dbReference type="InterPro" id="IPR037066">
    <property type="entry name" value="Plug_dom_sf"/>
</dbReference>
<dbReference type="InterPro" id="IPR012910">
    <property type="entry name" value="Plug_dom"/>
</dbReference>
<feature type="domain" description="TonB-dependent receptor-like beta-barrel" evidence="15">
    <location>
        <begin position="316"/>
        <end position="724"/>
    </location>
</feature>
<evidence type="ECO:0000256" key="11">
    <source>
        <dbReference type="ARBA" id="ARBA00023136"/>
    </source>
</evidence>
<dbReference type="SUPFAM" id="SSF56935">
    <property type="entry name" value="Porins"/>
    <property type="match status" value="1"/>
</dbReference>
<protein>
    <submittedName>
        <fullName evidence="17">TonB-dependent siderophore receptor</fullName>
    </submittedName>
</protein>
<evidence type="ECO:0000256" key="8">
    <source>
        <dbReference type="ARBA" id="ARBA00023004"/>
    </source>
</evidence>
<dbReference type="Pfam" id="PF00593">
    <property type="entry name" value="TonB_dep_Rec_b-barrel"/>
    <property type="match status" value="1"/>
</dbReference>
<dbReference type="AlphaFoldDB" id="I8TV60"/>